<dbReference type="InterPro" id="IPR032682">
    <property type="entry name" value="Cnd1_C"/>
</dbReference>
<dbReference type="Gene3D" id="1.25.10.10">
    <property type="entry name" value="Leucine-rich Repeat Variant"/>
    <property type="match status" value="2"/>
</dbReference>
<evidence type="ECO:0000313" key="4">
    <source>
        <dbReference type="Proteomes" id="UP000694845"/>
    </source>
</evidence>
<reference evidence="5" key="1">
    <citation type="submission" date="2025-08" db="UniProtKB">
        <authorList>
            <consortium name="RefSeq"/>
        </authorList>
    </citation>
    <scope>IDENTIFICATION</scope>
</reference>
<dbReference type="SUPFAM" id="SSF48371">
    <property type="entry name" value="ARM repeat"/>
    <property type="match status" value="1"/>
</dbReference>
<protein>
    <submittedName>
        <fullName evidence="5">Radial spoke head 14 homolog</fullName>
    </submittedName>
</protein>
<feature type="repeat" description="ARM" evidence="2">
    <location>
        <begin position="229"/>
        <end position="271"/>
    </location>
</feature>
<dbReference type="Pfam" id="PF12717">
    <property type="entry name" value="Cnd1"/>
    <property type="match status" value="1"/>
</dbReference>
<dbReference type="SMART" id="SM00185">
    <property type="entry name" value="ARM"/>
    <property type="match status" value="3"/>
</dbReference>
<dbReference type="PROSITE" id="PS50077">
    <property type="entry name" value="HEAT_REPEAT"/>
    <property type="match status" value="1"/>
</dbReference>
<accession>A0A8B7YNX0</accession>
<dbReference type="InterPro" id="IPR016024">
    <property type="entry name" value="ARM-type_fold"/>
</dbReference>
<feature type="repeat" description="HEAT" evidence="1">
    <location>
        <begin position="271"/>
        <end position="306"/>
    </location>
</feature>
<feature type="domain" description="Condensin complex subunit 1 C-terminal" evidence="3">
    <location>
        <begin position="229"/>
        <end position="322"/>
    </location>
</feature>
<dbReference type="PANTHER" id="PTHR15599">
    <property type="entry name" value="RTDR1"/>
    <property type="match status" value="1"/>
</dbReference>
<dbReference type="AlphaFoldDB" id="A0A8B7YNX0"/>
<dbReference type="Proteomes" id="UP000694845">
    <property type="component" value="Unplaced"/>
</dbReference>
<dbReference type="InterPro" id="IPR011989">
    <property type="entry name" value="ARM-like"/>
</dbReference>
<dbReference type="OMA" id="VWQHDVI"/>
<keyword evidence="4" id="KW-1185">Reference proteome</keyword>
<dbReference type="KEGG" id="aplc:110981153"/>
<evidence type="ECO:0000256" key="2">
    <source>
        <dbReference type="PROSITE-ProRule" id="PRU00259"/>
    </source>
</evidence>
<sequence>MATTRISARLPPNIDPTKAPLAYGDRALPKLNRELNDKELITRQRALMTLCDYLHDPEHIAEALRVGCAESLKALLTDPDGTVRHKATEVLYIIAGHNIGRDAFLHFSIIIPLSRLFNDELAIVRRNAHMALEMLCHFTPGAEGVVEASLIPTLVDKLKVELDEIKEYILDTLHFCLVLEQIQALIAGAMEVFTDLLNHESPVIRAKAARDIMDLSVPLDGKNKACEVNTLPPLVTLLGDASPEVRAKAAGAIMTITITTQGKYKAIQAMAIPKLVNLVNDKTSEVRLNAIKAITTLSEAPEGRQALLENVSTIEKRLEDESPAVVKAAEIAVKVITWKP</sequence>
<gene>
    <name evidence="5" type="primary">LOC110981153</name>
</gene>
<evidence type="ECO:0000313" key="5">
    <source>
        <dbReference type="RefSeq" id="XP_022094155.1"/>
    </source>
</evidence>
<dbReference type="OrthoDB" id="409644at2759"/>
<dbReference type="CTD" id="27156"/>
<dbReference type="RefSeq" id="XP_022094155.1">
    <property type="nucleotide sequence ID" value="XM_022238463.1"/>
</dbReference>
<dbReference type="InterPro" id="IPR000225">
    <property type="entry name" value="Armadillo"/>
</dbReference>
<evidence type="ECO:0000259" key="3">
    <source>
        <dbReference type="Pfam" id="PF12717"/>
    </source>
</evidence>
<name>A0A8B7YNX0_ACAPL</name>
<proteinExistence type="predicted"/>
<organism evidence="4 5">
    <name type="scientific">Acanthaster planci</name>
    <name type="common">Crown-of-thorns starfish</name>
    <dbReference type="NCBI Taxonomy" id="133434"/>
    <lineage>
        <taxon>Eukaryota</taxon>
        <taxon>Metazoa</taxon>
        <taxon>Echinodermata</taxon>
        <taxon>Eleutherozoa</taxon>
        <taxon>Asterozoa</taxon>
        <taxon>Asteroidea</taxon>
        <taxon>Valvatacea</taxon>
        <taxon>Valvatida</taxon>
        <taxon>Acanthasteridae</taxon>
        <taxon>Acanthaster</taxon>
    </lineage>
</organism>
<dbReference type="InterPro" id="IPR021133">
    <property type="entry name" value="HEAT_type_2"/>
</dbReference>
<dbReference type="GeneID" id="110981153"/>
<evidence type="ECO:0000256" key="1">
    <source>
        <dbReference type="PROSITE-ProRule" id="PRU00103"/>
    </source>
</evidence>
<dbReference type="InterPro" id="IPR042856">
    <property type="entry name" value="RSP14"/>
</dbReference>
<dbReference type="PROSITE" id="PS50176">
    <property type="entry name" value="ARM_REPEAT"/>
    <property type="match status" value="1"/>
</dbReference>
<dbReference type="PANTHER" id="PTHR15599:SF1">
    <property type="entry name" value="RADIAL SPOKE HEAD 14 HOMOLOG"/>
    <property type="match status" value="1"/>
</dbReference>